<feature type="domain" description="Glycosyltransferase 2-like" evidence="1">
    <location>
        <begin position="7"/>
        <end position="109"/>
    </location>
</feature>
<dbReference type="OrthoDB" id="5372349at2"/>
<sequence length="156" mass="17422">MHAPLISIVIPTFNVESYIARCLESCINQTLHDIEILIIDDCGSDDSIAIARDYAKKDSRIKIIHNPRNLGLFRSRTAGEKQARGAYILSLDGDDYLDLSTCKILYKTIYHIALHEPLQDIELIKNPFLQNTAVVGGGGQIYLYMQDNTKKLGNAA</sequence>
<dbReference type="Gene3D" id="3.90.550.10">
    <property type="entry name" value="Spore Coat Polysaccharide Biosynthesis Protein SpsA, Chain A"/>
    <property type="match status" value="1"/>
</dbReference>
<dbReference type="eggNOG" id="COG1216">
    <property type="taxonomic scope" value="Bacteria"/>
</dbReference>
<evidence type="ECO:0000313" key="3">
    <source>
        <dbReference type="Proteomes" id="UP000018143"/>
    </source>
</evidence>
<protein>
    <submittedName>
        <fullName evidence="2">Beta-1,3-galactosyltransferase / Beta-1,4-galactosyltransferase</fullName>
    </submittedName>
</protein>
<dbReference type="InterPro" id="IPR001173">
    <property type="entry name" value="Glyco_trans_2-like"/>
</dbReference>
<dbReference type="InterPro" id="IPR029044">
    <property type="entry name" value="Nucleotide-diphossugar_trans"/>
</dbReference>
<dbReference type="GO" id="GO:0016758">
    <property type="term" value="F:hexosyltransferase activity"/>
    <property type="evidence" value="ECO:0007669"/>
    <property type="project" value="UniProtKB-ARBA"/>
</dbReference>
<keyword evidence="2" id="KW-0808">Transferase</keyword>
<dbReference type="PANTHER" id="PTHR22916">
    <property type="entry name" value="GLYCOSYLTRANSFERASE"/>
    <property type="match status" value="1"/>
</dbReference>
<dbReference type="STRING" id="1325130.HFN_1951"/>
<evidence type="ECO:0000259" key="1">
    <source>
        <dbReference type="Pfam" id="PF00535"/>
    </source>
</evidence>
<dbReference type="AlphaFoldDB" id="T1DV14"/>
<proteinExistence type="predicted"/>
<dbReference type="CDD" id="cd00761">
    <property type="entry name" value="Glyco_tranf_GTA_type"/>
    <property type="match status" value="1"/>
</dbReference>
<keyword evidence="3" id="KW-1185">Reference proteome</keyword>
<dbReference type="Proteomes" id="UP000018143">
    <property type="component" value="Unassembled WGS sequence"/>
</dbReference>
<reference evidence="2 3" key="1">
    <citation type="journal article" date="2013" name="Genome Announc.">
        <title>Draft Genome Sequence of Helicobacter fennelliae Strain MRY12-0050, Isolated from a Bacteremia Patient.</title>
        <authorList>
            <person name="Rimbara E."/>
            <person name="Matsui M."/>
            <person name="Mori S."/>
            <person name="Suzuki S."/>
            <person name="Suzuki M."/>
            <person name="Kim H."/>
            <person name="Sekizuka T."/>
            <person name="Kuroda M."/>
            <person name="Shibayama K."/>
        </authorList>
    </citation>
    <scope>NUCLEOTIDE SEQUENCE [LARGE SCALE GENOMIC DNA]</scope>
    <source>
        <strain evidence="2 3">MRY12-0050</strain>
    </source>
</reference>
<accession>T1DV14</accession>
<keyword evidence="2" id="KW-0328">Glycosyltransferase</keyword>
<dbReference type="EMBL" id="BASD01000004">
    <property type="protein sequence ID" value="GAD18353.1"/>
    <property type="molecule type" value="Genomic_DNA"/>
</dbReference>
<evidence type="ECO:0000313" key="2">
    <source>
        <dbReference type="EMBL" id="GAD18353.1"/>
    </source>
</evidence>
<dbReference type="Pfam" id="PF00535">
    <property type="entry name" value="Glycos_transf_2"/>
    <property type="match status" value="1"/>
</dbReference>
<dbReference type="SUPFAM" id="SSF53448">
    <property type="entry name" value="Nucleotide-diphospho-sugar transferases"/>
    <property type="match status" value="1"/>
</dbReference>
<comment type="caution">
    <text evidence="2">The sequence shown here is derived from an EMBL/GenBank/DDBJ whole genome shotgun (WGS) entry which is preliminary data.</text>
</comment>
<name>T1DV14_9HELI</name>
<organism evidence="2 3">
    <name type="scientific">Helicobacter fennelliae MRY12-0050</name>
    <dbReference type="NCBI Taxonomy" id="1325130"/>
    <lineage>
        <taxon>Bacteria</taxon>
        <taxon>Pseudomonadati</taxon>
        <taxon>Campylobacterota</taxon>
        <taxon>Epsilonproteobacteria</taxon>
        <taxon>Campylobacterales</taxon>
        <taxon>Helicobacteraceae</taxon>
        <taxon>Helicobacter</taxon>
    </lineage>
</organism>
<dbReference type="PANTHER" id="PTHR22916:SF3">
    <property type="entry name" value="UDP-GLCNAC:BETAGAL BETA-1,3-N-ACETYLGLUCOSAMINYLTRANSFERASE-LIKE PROTEIN 1"/>
    <property type="match status" value="1"/>
</dbReference>
<gene>
    <name evidence="2" type="ORF">HFN_1951</name>
</gene>